<gene>
    <name evidence="2" type="ORF">ABEG17_14690</name>
</gene>
<dbReference type="AlphaFoldDB" id="A0AAU7JRE9"/>
<accession>A0AAU7JRE9</accession>
<protein>
    <submittedName>
        <fullName evidence="2">Glycosyltransferase</fullName>
    </submittedName>
</protein>
<dbReference type="GO" id="GO:0016758">
    <property type="term" value="F:hexosyltransferase activity"/>
    <property type="evidence" value="ECO:0007669"/>
    <property type="project" value="InterPro"/>
</dbReference>
<reference evidence="2" key="1">
    <citation type="submission" date="2024-05" db="EMBL/GenBank/DDBJ databases">
        <authorList>
            <person name="Kim S."/>
            <person name="Heo J."/>
            <person name="Choi H."/>
            <person name="Choi Y."/>
            <person name="Kwon S.-W."/>
            <person name="Kim Y."/>
        </authorList>
    </citation>
    <scope>NUCLEOTIDE SEQUENCE</scope>
    <source>
        <strain evidence="2">KACC 23699</strain>
    </source>
</reference>
<evidence type="ECO:0000259" key="1">
    <source>
        <dbReference type="Pfam" id="PF04101"/>
    </source>
</evidence>
<dbReference type="Gene3D" id="3.40.50.2000">
    <property type="entry name" value="Glycogen Phosphorylase B"/>
    <property type="match status" value="1"/>
</dbReference>
<evidence type="ECO:0000313" key="2">
    <source>
        <dbReference type="EMBL" id="XBO42807.1"/>
    </source>
</evidence>
<dbReference type="RefSeq" id="WP_406830226.1">
    <property type="nucleotide sequence ID" value="NZ_CP157483.1"/>
</dbReference>
<feature type="domain" description="Glycosyl transferase family 28 C-terminal" evidence="1">
    <location>
        <begin position="232"/>
        <end position="280"/>
    </location>
</feature>
<sequence length="340" mass="36541">MIGYYAHHQGAGHLTRMQSIAAVLDEPVWGLSSAPRPAGWTGGWTDLARDDEPWPEHVEDHDPTAHGVLHWVPRHHGGLARRAAQLTAWAADEQPRALVVDVSVEVAMLGRLSGVPTVVVAMPGRREDRAHRLAYDTADALLAPWPRGAHDLHWPDRWTDKAWFVGGLSRFDGREPTPAAGADDGGSPGPTVLLLWGAGGRSTTATDVQAAKDATPGWTWVERSPSVDGADDLWDDLQGADVVVSHAGQNAVAEIAAARRPAVIVAQPRPHAEQESTARRIDDWRIAVGLTAWPDAEAWPELLDLASTRGGHGWSRWSDGSGAQRVADHLAALHITPGSP</sequence>
<name>A0AAU7JRE9_9MICO</name>
<dbReference type="Pfam" id="PF04101">
    <property type="entry name" value="Glyco_tran_28_C"/>
    <property type="match status" value="1"/>
</dbReference>
<dbReference type="EMBL" id="CP157483">
    <property type="protein sequence ID" value="XBO42807.1"/>
    <property type="molecule type" value="Genomic_DNA"/>
</dbReference>
<dbReference type="SUPFAM" id="SSF53756">
    <property type="entry name" value="UDP-Glycosyltransferase/glycogen phosphorylase"/>
    <property type="match status" value="1"/>
</dbReference>
<dbReference type="InterPro" id="IPR007235">
    <property type="entry name" value="Glyco_trans_28_C"/>
</dbReference>
<proteinExistence type="predicted"/>
<organism evidence="2">
    <name type="scientific">Pedococcus sp. KACC 23699</name>
    <dbReference type="NCBI Taxonomy" id="3149228"/>
    <lineage>
        <taxon>Bacteria</taxon>
        <taxon>Bacillati</taxon>
        <taxon>Actinomycetota</taxon>
        <taxon>Actinomycetes</taxon>
        <taxon>Micrococcales</taxon>
        <taxon>Intrasporangiaceae</taxon>
        <taxon>Pedococcus</taxon>
    </lineage>
</organism>